<dbReference type="NCBIfam" id="TIGR01484">
    <property type="entry name" value="HAD-SF-IIB"/>
    <property type="match status" value="1"/>
</dbReference>
<evidence type="ECO:0000313" key="3">
    <source>
        <dbReference type="EMBL" id="UZW64466.1"/>
    </source>
</evidence>
<comment type="cofactor">
    <cofactor evidence="1">
        <name>Mg(2+)</name>
        <dbReference type="ChEBI" id="CHEBI:18420"/>
    </cofactor>
</comment>
<dbReference type="GO" id="GO:0000287">
    <property type="term" value="F:magnesium ion binding"/>
    <property type="evidence" value="ECO:0007669"/>
    <property type="project" value="TreeGrafter"/>
</dbReference>
<dbReference type="PANTHER" id="PTHR10000:SF8">
    <property type="entry name" value="HAD SUPERFAMILY HYDROLASE-LIKE, TYPE 3"/>
    <property type="match status" value="1"/>
</dbReference>
<reference evidence="3" key="2">
    <citation type="submission" date="2022-11" db="EMBL/GenBank/DDBJ databases">
        <title>complete genomes of mycoplasma synoviae ZX313 strain and SD2 strain.</title>
        <authorList>
            <person name="Zhong Q."/>
        </authorList>
    </citation>
    <scope>NUCLEOTIDE SEQUENCE</scope>
    <source>
        <strain evidence="3">SD2</strain>
    </source>
</reference>
<dbReference type="InterPro" id="IPR000150">
    <property type="entry name" value="Cof"/>
</dbReference>
<sequence length="447" mass="53464">MKNVNINEIKSFIFDMDGTILDDKKQLSQENISAIKFLQDNNKKVIIATGRPIFINKEYFEKLNISDFLIGINGAIVSLNWRKNKNEIISYLPKDTFQKLVLYLHENKIDFLTYTEKFLYGFNFNNPIWFENRIYSQIQKDNPYKFKYYENNLEKLFSFLEKEKFLKILILKDKTNQEKVDNLLNYLLSFEDTHYLQSQSDVIDIIAKGTSKGKTIMEFFSKYNLDLNKTMAFGDENNDIEMLQNVKYGIAMLNAHNNLKKVTKYITAKDNNSSGVADFIWSLTETNIEDKIKKFKVNHINNKWWFQPSIWSLSFTNWAYRPFNTFDEFLKSIKMQDRPIYISLNSDKEFLLFNQVQRQYNKTLRLNKNLVLSKKEIYLKLTENIYIYLDEKAIKDIKKGYQFAFPTKYFEEKTKKLNLKLNQNLVYVFKYSKFDFKLFVKIKNNFI</sequence>
<dbReference type="GO" id="GO:0005829">
    <property type="term" value="C:cytosol"/>
    <property type="evidence" value="ECO:0007669"/>
    <property type="project" value="TreeGrafter"/>
</dbReference>
<accession>A0AAX3F0L1</accession>
<dbReference type="InterPro" id="IPR006379">
    <property type="entry name" value="HAD-SF_hydro_IIB"/>
</dbReference>
<dbReference type="Pfam" id="PF08282">
    <property type="entry name" value="Hydrolase_3"/>
    <property type="match status" value="1"/>
</dbReference>
<dbReference type="GO" id="GO:0016791">
    <property type="term" value="F:phosphatase activity"/>
    <property type="evidence" value="ECO:0007669"/>
    <property type="project" value="TreeGrafter"/>
</dbReference>
<dbReference type="InterPro" id="IPR036412">
    <property type="entry name" value="HAD-like_sf"/>
</dbReference>
<dbReference type="AlphaFoldDB" id="A0AAX3F0L1"/>
<organism evidence="3 4">
    <name type="scientific">Mycoplasmopsis synoviae</name>
    <name type="common">Mycoplasma synoviae</name>
    <dbReference type="NCBI Taxonomy" id="2109"/>
    <lineage>
        <taxon>Bacteria</taxon>
        <taxon>Bacillati</taxon>
        <taxon>Mycoplasmatota</taxon>
        <taxon>Mycoplasmoidales</taxon>
        <taxon>Metamycoplasmataceae</taxon>
        <taxon>Mycoplasmopsis</taxon>
    </lineage>
</organism>
<dbReference type="SFLD" id="SFLDS00003">
    <property type="entry name" value="Haloacid_Dehalogenase"/>
    <property type="match status" value="1"/>
</dbReference>
<name>A0AAX3F0L1_MYCSY</name>
<dbReference type="InterPro" id="IPR023214">
    <property type="entry name" value="HAD_sf"/>
</dbReference>
<gene>
    <name evidence="3" type="ORF">OIE46_03825</name>
</gene>
<evidence type="ECO:0000256" key="2">
    <source>
        <dbReference type="ARBA" id="ARBA00034778"/>
    </source>
</evidence>
<dbReference type="NCBIfam" id="TIGR00099">
    <property type="entry name" value="Cof-subfamily"/>
    <property type="match status" value="1"/>
</dbReference>
<dbReference type="Proteomes" id="UP001164481">
    <property type="component" value="Chromosome"/>
</dbReference>
<evidence type="ECO:0000313" key="4">
    <source>
        <dbReference type="Proteomes" id="UP001164481"/>
    </source>
</evidence>
<dbReference type="EMBL" id="CP107525">
    <property type="protein sequence ID" value="UZW64466.1"/>
    <property type="molecule type" value="Genomic_DNA"/>
</dbReference>
<dbReference type="RefSeq" id="WP_154221614.1">
    <property type="nucleotide sequence ID" value="NZ_CP034544.1"/>
</dbReference>
<dbReference type="SFLD" id="SFLDG01140">
    <property type="entry name" value="C2.B:_Phosphomannomutase_and_P"/>
    <property type="match status" value="1"/>
</dbReference>
<keyword evidence="3" id="KW-0378">Hydrolase</keyword>
<comment type="similarity">
    <text evidence="2">Belongs to the HAD-like hydrolase superfamily. Cof family.</text>
</comment>
<dbReference type="SUPFAM" id="SSF56784">
    <property type="entry name" value="HAD-like"/>
    <property type="match status" value="1"/>
</dbReference>
<proteinExistence type="inferred from homology"/>
<evidence type="ECO:0000256" key="1">
    <source>
        <dbReference type="ARBA" id="ARBA00001946"/>
    </source>
</evidence>
<protein>
    <submittedName>
        <fullName evidence="3">HAD family hydrolase</fullName>
    </submittedName>
</protein>
<dbReference type="Gene3D" id="3.40.50.1000">
    <property type="entry name" value="HAD superfamily/HAD-like"/>
    <property type="match status" value="1"/>
</dbReference>
<dbReference type="PANTHER" id="PTHR10000">
    <property type="entry name" value="PHOSPHOSERINE PHOSPHATASE"/>
    <property type="match status" value="1"/>
</dbReference>
<reference evidence="3" key="1">
    <citation type="submission" date="2022-10" db="EMBL/GenBank/DDBJ databases">
        <authorList>
            <person name="Wei X."/>
        </authorList>
    </citation>
    <scope>NUCLEOTIDE SEQUENCE</scope>
    <source>
        <strain evidence="3">SD2</strain>
    </source>
</reference>
<dbReference type="Gene3D" id="3.30.1240.10">
    <property type="match status" value="1"/>
</dbReference>